<keyword evidence="8" id="KW-1185">Reference proteome</keyword>
<accession>A0ABS8DKJ9</accession>
<dbReference type="RefSeq" id="WP_082891623.1">
    <property type="nucleotide sequence ID" value="NZ_JAJCIR010000016.1"/>
</dbReference>
<feature type="transmembrane region" description="Helical" evidence="6">
    <location>
        <begin position="40"/>
        <end position="58"/>
    </location>
</feature>
<evidence type="ECO:0000256" key="6">
    <source>
        <dbReference type="SAM" id="Phobius"/>
    </source>
</evidence>
<gene>
    <name evidence="7" type="ORF">LIZ65_16475</name>
</gene>
<dbReference type="Proteomes" id="UP001299546">
    <property type="component" value="Unassembled WGS sequence"/>
</dbReference>
<proteinExistence type="predicted"/>
<dbReference type="Pfam" id="PF02653">
    <property type="entry name" value="BPD_transp_2"/>
    <property type="match status" value="1"/>
</dbReference>
<evidence type="ECO:0000313" key="7">
    <source>
        <dbReference type="EMBL" id="MCB7388885.1"/>
    </source>
</evidence>
<reference evidence="7 8" key="1">
    <citation type="submission" date="2021-10" db="EMBL/GenBank/DDBJ databases">
        <title>Collection of gut derived symbiotic bacterial strains cultured from healthy donors.</title>
        <authorList>
            <person name="Lin H."/>
            <person name="Littmann E."/>
            <person name="Kohout C."/>
            <person name="Pamer E.G."/>
        </authorList>
    </citation>
    <scope>NUCLEOTIDE SEQUENCE [LARGE SCALE GENOMIC DNA]</scope>
    <source>
        <strain evidence="7 8">DFI.1.165</strain>
    </source>
</reference>
<evidence type="ECO:0000256" key="1">
    <source>
        <dbReference type="ARBA" id="ARBA00004651"/>
    </source>
</evidence>
<evidence type="ECO:0000256" key="3">
    <source>
        <dbReference type="ARBA" id="ARBA00022692"/>
    </source>
</evidence>
<evidence type="ECO:0000256" key="5">
    <source>
        <dbReference type="ARBA" id="ARBA00023136"/>
    </source>
</evidence>
<evidence type="ECO:0000256" key="2">
    <source>
        <dbReference type="ARBA" id="ARBA00022475"/>
    </source>
</evidence>
<name>A0ABS8DKJ9_9FIRM</name>
<dbReference type="CDD" id="cd06579">
    <property type="entry name" value="TM_PBP1_transp_AraH_like"/>
    <property type="match status" value="1"/>
</dbReference>
<comment type="subcellular location">
    <subcellularLocation>
        <location evidence="1">Cell membrane</location>
        <topology evidence="1">Multi-pass membrane protein</topology>
    </subcellularLocation>
</comment>
<keyword evidence="5 6" id="KW-0472">Membrane</keyword>
<feature type="transmembrane region" description="Helical" evidence="6">
    <location>
        <begin position="293"/>
        <end position="313"/>
    </location>
</feature>
<dbReference type="InterPro" id="IPR001851">
    <property type="entry name" value="ABC_transp_permease"/>
</dbReference>
<sequence>MMVKQNIKKVSGIMWASLLMVVLMLIFVPNFSQPRNFDNILKNTAVLLIISIGMTMAILSSQIDLSIGGVMSASAMISAMYLSRFEEPTAVQILITFLIGIIVGLAFGLINGVMIGIFKYNYWLVTFATMSMGYGLAQVVTNGNIIAGFSKTFRHVADGKMGGAVSNVIIITILIVVIMMLLLARTRFGMHIYAVGDSEQCAAQSGIVVPKIRILVYAISGILAGLGGVLLVSKTNSASATIGNGYEFDAIAAVIIGGTPFEGGKGGLGGTVIGALVIQAFKAGLQLMGVSSYWQQTLVGIFILLIIVVDVISENQKLIKKTRRIYRDE</sequence>
<keyword evidence="2" id="KW-1003">Cell membrane</keyword>
<feature type="transmembrane region" description="Helical" evidence="6">
    <location>
        <begin position="89"/>
        <end position="110"/>
    </location>
</feature>
<feature type="transmembrane region" description="Helical" evidence="6">
    <location>
        <begin position="12"/>
        <end position="28"/>
    </location>
</feature>
<dbReference type="EMBL" id="JAJCIS010000016">
    <property type="protein sequence ID" value="MCB7388885.1"/>
    <property type="molecule type" value="Genomic_DNA"/>
</dbReference>
<protein>
    <submittedName>
        <fullName evidence="7">ABC transporter permease</fullName>
    </submittedName>
</protein>
<feature type="transmembrane region" description="Helical" evidence="6">
    <location>
        <begin position="161"/>
        <end position="183"/>
    </location>
</feature>
<organism evidence="7 8">
    <name type="scientific">Bariatricus massiliensis</name>
    <dbReference type="NCBI Taxonomy" id="1745713"/>
    <lineage>
        <taxon>Bacteria</taxon>
        <taxon>Bacillati</taxon>
        <taxon>Bacillota</taxon>
        <taxon>Clostridia</taxon>
        <taxon>Lachnospirales</taxon>
        <taxon>Lachnospiraceae</taxon>
        <taxon>Bariatricus</taxon>
    </lineage>
</organism>
<feature type="transmembrane region" description="Helical" evidence="6">
    <location>
        <begin position="214"/>
        <end position="232"/>
    </location>
</feature>
<dbReference type="PANTHER" id="PTHR32196">
    <property type="entry name" value="ABC TRANSPORTER PERMEASE PROTEIN YPHD-RELATED-RELATED"/>
    <property type="match status" value="1"/>
</dbReference>
<evidence type="ECO:0000313" key="8">
    <source>
        <dbReference type="Proteomes" id="UP001299546"/>
    </source>
</evidence>
<comment type="caution">
    <text evidence="7">The sequence shown here is derived from an EMBL/GenBank/DDBJ whole genome shotgun (WGS) entry which is preliminary data.</text>
</comment>
<feature type="transmembrane region" description="Helical" evidence="6">
    <location>
        <begin position="122"/>
        <end position="141"/>
    </location>
</feature>
<evidence type="ECO:0000256" key="4">
    <source>
        <dbReference type="ARBA" id="ARBA00022989"/>
    </source>
</evidence>
<keyword evidence="4 6" id="KW-1133">Transmembrane helix</keyword>
<keyword evidence="3 6" id="KW-0812">Transmembrane</keyword>